<protein>
    <recommendedName>
        <fullName evidence="3">DUF1150 family protein</fullName>
    </recommendedName>
</protein>
<evidence type="ECO:0000313" key="1">
    <source>
        <dbReference type="EMBL" id="GBQ06762.1"/>
    </source>
</evidence>
<sequence>MSDEKETPTVSLEFLLARTRAMTGQELRTLGISEVAYCRSVIQDGALRVAIHAADGTPMAIMEDEASALQAMVDNELTPALLH</sequence>
<accession>A0ABQ0NZ56</accession>
<evidence type="ECO:0000313" key="2">
    <source>
        <dbReference type="Proteomes" id="UP001062901"/>
    </source>
</evidence>
<dbReference type="EMBL" id="BAQD01000015">
    <property type="protein sequence ID" value="GBQ06762.1"/>
    <property type="molecule type" value="Genomic_DNA"/>
</dbReference>
<keyword evidence="2" id="KW-1185">Reference proteome</keyword>
<dbReference type="RefSeq" id="WP_018979195.1">
    <property type="nucleotide sequence ID" value="NZ_BAQD01000015.1"/>
</dbReference>
<dbReference type="InterPro" id="IPR009531">
    <property type="entry name" value="DUF1150"/>
</dbReference>
<proteinExistence type="predicted"/>
<dbReference type="Proteomes" id="UP001062901">
    <property type="component" value="Unassembled WGS sequence"/>
</dbReference>
<evidence type="ECO:0008006" key="3">
    <source>
        <dbReference type="Google" id="ProtNLM"/>
    </source>
</evidence>
<dbReference type="Pfam" id="PF06620">
    <property type="entry name" value="DUF1150"/>
    <property type="match status" value="1"/>
</dbReference>
<name>A0ABQ0NZ56_9PROT</name>
<organism evidence="1 2">
    <name type="scientific">Saccharibacter floricola DSM 15669</name>
    <dbReference type="NCBI Taxonomy" id="1123227"/>
    <lineage>
        <taxon>Bacteria</taxon>
        <taxon>Pseudomonadati</taxon>
        <taxon>Pseudomonadota</taxon>
        <taxon>Alphaproteobacteria</taxon>
        <taxon>Acetobacterales</taxon>
        <taxon>Acetobacteraceae</taxon>
        <taxon>Saccharibacter</taxon>
    </lineage>
</organism>
<comment type="caution">
    <text evidence="1">The sequence shown here is derived from an EMBL/GenBank/DDBJ whole genome shotgun (WGS) entry which is preliminary data.</text>
</comment>
<reference evidence="1" key="1">
    <citation type="submission" date="2013-04" db="EMBL/GenBank/DDBJ databases">
        <title>The genome sequencing project of 58 acetic acid bacteria.</title>
        <authorList>
            <person name="Okamoto-Kainuma A."/>
            <person name="Ishikawa M."/>
            <person name="Umino S."/>
            <person name="Koizumi Y."/>
            <person name="Shiwa Y."/>
            <person name="Yoshikawa H."/>
            <person name="Matsutani M."/>
            <person name="Matsushita K."/>
        </authorList>
    </citation>
    <scope>NUCLEOTIDE SEQUENCE</scope>
    <source>
        <strain evidence="1">DSM 15669</strain>
    </source>
</reference>
<gene>
    <name evidence="1" type="ORF">AA15669_1078</name>
</gene>